<keyword evidence="5 7" id="KW-0472">Membrane</keyword>
<feature type="transmembrane region" description="Helical" evidence="7">
    <location>
        <begin position="222"/>
        <end position="240"/>
    </location>
</feature>
<evidence type="ECO:0000256" key="4">
    <source>
        <dbReference type="ARBA" id="ARBA00022989"/>
    </source>
</evidence>
<feature type="transmembrane region" description="Helical" evidence="7">
    <location>
        <begin position="51"/>
        <end position="71"/>
    </location>
</feature>
<feature type="region of interest" description="Disordered" evidence="6">
    <location>
        <begin position="397"/>
        <end position="417"/>
    </location>
</feature>
<keyword evidence="2" id="KW-0813">Transport</keyword>
<dbReference type="Pfam" id="PF07690">
    <property type="entry name" value="MFS_1"/>
    <property type="match status" value="1"/>
</dbReference>
<protein>
    <submittedName>
        <fullName evidence="9">MFS transporter</fullName>
    </submittedName>
</protein>
<feature type="transmembrane region" description="Helical" evidence="7">
    <location>
        <begin position="169"/>
        <end position="188"/>
    </location>
</feature>
<dbReference type="SUPFAM" id="SSF103473">
    <property type="entry name" value="MFS general substrate transporter"/>
    <property type="match status" value="1"/>
</dbReference>
<reference evidence="9 10" key="1">
    <citation type="submission" date="2024-04" db="EMBL/GenBank/DDBJ databases">
        <title>draft genome sequnece of Paenibacillus filicis.</title>
        <authorList>
            <person name="Kim D.-U."/>
        </authorList>
    </citation>
    <scope>NUCLEOTIDE SEQUENCE [LARGE SCALE GENOMIC DNA]</scope>
    <source>
        <strain evidence="9 10">KACC14197</strain>
    </source>
</reference>
<evidence type="ECO:0000256" key="1">
    <source>
        <dbReference type="ARBA" id="ARBA00004651"/>
    </source>
</evidence>
<feature type="transmembrane region" description="Helical" evidence="7">
    <location>
        <begin position="311"/>
        <end position="333"/>
    </location>
</feature>
<dbReference type="Proteomes" id="UP001469365">
    <property type="component" value="Unassembled WGS sequence"/>
</dbReference>
<keyword evidence="3 7" id="KW-0812">Transmembrane</keyword>
<comment type="subcellular location">
    <subcellularLocation>
        <location evidence="1">Cell membrane</location>
        <topology evidence="1">Multi-pass membrane protein</topology>
    </subcellularLocation>
</comment>
<dbReference type="PROSITE" id="PS50850">
    <property type="entry name" value="MFS"/>
    <property type="match status" value="1"/>
</dbReference>
<dbReference type="InterPro" id="IPR020846">
    <property type="entry name" value="MFS_dom"/>
</dbReference>
<sequence length="417" mass="43191">MNRSLSNRQIQLWRLAIYFIFALPGFAIASWVSRTPAIRDTLGATTSQMGWIIFGLAVGSIIGLLCASHLIAYKGGRFVMTASLAVSSVGLVVVGLGGSWLASGAWVFVGLAIFGFGNGICDVAMNVEGTAVERAAQKSLLTGFHASFSLGTLIGAMGGSAAIKLGLSVTIHLVLAVAVIILAMILLYRLVPAGTGKETGGDSNDPPMSARERMAVWKERRTILLGIIVLGMSFAEGSASDWLPLIVVDGFHTTPAMGSLAFGLFVGAMTISRAAGGILLDRFGRVFVLRASALFAIVGLLIVIWGQNFVMASVGIVLWGFGAAFGFPVGLSAAGDDPRGVAARVGAVSTAGYLAFLVGPPFLGIIGESIGLLRALIFVLIAVTVAALLSQAAKPIGQDGVSPRRKDAQAPNEISNT</sequence>
<keyword evidence="4 7" id="KW-1133">Transmembrane helix</keyword>
<keyword evidence="10" id="KW-1185">Reference proteome</keyword>
<evidence type="ECO:0000256" key="7">
    <source>
        <dbReference type="SAM" id="Phobius"/>
    </source>
</evidence>
<feature type="transmembrane region" description="Helical" evidence="7">
    <location>
        <begin position="12"/>
        <end position="31"/>
    </location>
</feature>
<accession>A0ABU9DNZ7</accession>
<dbReference type="RefSeq" id="WP_341417729.1">
    <property type="nucleotide sequence ID" value="NZ_JBBPCC010000015.1"/>
</dbReference>
<feature type="transmembrane region" description="Helical" evidence="7">
    <location>
        <begin position="139"/>
        <end position="163"/>
    </location>
</feature>
<feature type="transmembrane region" description="Helical" evidence="7">
    <location>
        <begin position="78"/>
        <end position="100"/>
    </location>
</feature>
<proteinExistence type="predicted"/>
<feature type="transmembrane region" description="Helical" evidence="7">
    <location>
        <begin position="287"/>
        <end position="305"/>
    </location>
</feature>
<feature type="domain" description="Major facilitator superfamily (MFS) profile" evidence="8">
    <location>
        <begin position="10"/>
        <end position="394"/>
    </location>
</feature>
<organism evidence="9 10">
    <name type="scientific">Paenibacillus filicis</name>
    <dbReference type="NCBI Taxonomy" id="669464"/>
    <lineage>
        <taxon>Bacteria</taxon>
        <taxon>Bacillati</taxon>
        <taxon>Bacillota</taxon>
        <taxon>Bacilli</taxon>
        <taxon>Bacillales</taxon>
        <taxon>Paenibacillaceae</taxon>
        <taxon>Paenibacillus</taxon>
    </lineage>
</organism>
<evidence type="ECO:0000313" key="9">
    <source>
        <dbReference type="EMBL" id="MEK8130595.1"/>
    </source>
</evidence>
<dbReference type="PANTHER" id="PTHR23514:SF13">
    <property type="entry name" value="INNER MEMBRANE PROTEIN YBJJ"/>
    <property type="match status" value="1"/>
</dbReference>
<dbReference type="InterPro" id="IPR036259">
    <property type="entry name" value="MFS_trans_sf"/>
</dbReference>
<comment type="caution">
    <text evidence="9">The sequence shown here is derived from an EMBL/GenBank/DDBJ whole genome shotgun (WGS) entry which is preliminary data.</text>
</comment>
<evidence type="ECO:0000313" key="10">
    <source>
        <dbReference type="Proteomes" id="UP001469365"/>
    </source>
</evidence>
<evidence type="ECO:0000256" key="6">
    <source>
        <dbReference type="SAM" id="MobiDB-lite"/>
    </source>
</evidence>
<evidence type="ECO:0000256" key="2">
    <source>
        <dbReference type="ARBA" id="ARBA00022448"/>
    </source>
</evidence>
<dbReference type="InterPro" id="IPR051788">
    <property type="entry name" value="MFS_Transporter"/>
</dbReference>
<feature type="transmembrane region" description="Helical" evidence="7">
    <location>
        <begin position="345"/>
        <end position="366"/>
    </location>
</feature>
<dbReference type="PANTHER" id="PTHR23514">
    <property type="entry name" value="BYPASS OF STOP CODON PROTEIN 6"/>
    <property type="match status" value="1"/>
</dbReference>
<dbReference type="EMBL" id="JBBPCC010000015">
    <property type="protein sequence ID" value="MEK8130595.1"/>
    <property type="molecule type" value="Genomic_DNA"/>
</dbReference>
<dbReference type="InterPro" id="IPR011701">
    <property type="entry name" value="MFS"/>
</dbReference>
<evidence type="ECO:0000259" key="8">
    <source>
        <dbReference type="PROSITE" id="PS50850"/>
    </source>
</evidence>
<feature type="transmembrane region" description="Helical" evidence="7">
    <location>
        <begin position="372"/>
        <end position="389"/>
    </location>
</feature>
<feature type="transmembrane region" description="Helical" evidence="7">
    <location>
        <begin position="260"/>
        <end position="280"/>
    </location>
</feature>
<gene>
    <name evidence="9" type="ORF">WMW72_22060</name>
</gene>
<name>A0ABU9DNZ7_9BACL</name>
<feature type="transmembrane region" description="Helical" evidence="7">
    <location>
        <begin position="106"/>
        <end position="127"/>
    </location>
</feature>
<evidence type="ECO:0000256" key="3">
    <source>
        <dbReference type="ARBA" id="ARBA00022692"/>
    </source>
</evidence>
<dbReference type="CDD" id="cd17393">
    <property type="entry name" value="MFS_MosC_like"/>
    <property type="match status" value="1"/>
</dbReference>
<evidence type="ECO:0000256" key="5">
    <source>
        <dbReference type="ARBA" id="ARBA00023136"/>
    </source>
</evidence>
<dbReference type="Gene3D" id="1.20.1250.20">
    <property type="entry name" value="MFS general substrate transporter like domains"/>
    <property type="match status" value="2"/>
</dbReference>